<dbReference type="EMBL" id="JAUSUL010000002">
    <property type="protein sequence ID" value="MDQ0315391.1"/>
    <property type="molecule type" value="Genomic_DNA"/>
</dbReference>
<organism evidence="2 3">
    <name type="scientific">Amorphus orientalis</name>
    <dbReference type="NCBI Taxonomy" id="649198"/>
    <lineage>
        <taxon>Bacteria</taxon>
        <taxon>Pseudomonadati</taxon>
        <taxon>Pseudomonadota</taxon>
        <taxon>Alphaproteobacteria</taxon>
        <taxon>Hyphomicrobiales</taxon>
        <taxon>Amorphaceae</taxon>
        <taxon>Amorphus</taxon>
    </lineage>
</organism>
<dbReference type="GO" id="GO:0008111">
    <property type="term" value="F:alpha-methylacyl-CoA racemase activity"/>
    <property type="evidence" value="ECO:0007669"/>
    <property type="project" value="UniProtKB-EC"/>
</dbReference>
<reference evidence="2" key="1">
    <citation type="submission" date="2023-07" db="EMBL/GenBank/DDBJ databases">
        <title>Genomic Encyclopedia of Type Strains, Phase IV (KMG-IV): sequencing the most valuable type-strain genomes for metagenomic binning, comparative biology and taxonomic classification.</title>
        <authorList>
            <person name="Goeker M."/>
        </authorList>
    </citation>
    <scope>NUCLEOTIDE SEQUENCE</scope>
    <source>
        <strain evidence="2">DSM 21202</strain>
    </source>
</reference>
<keyword evidence="3" id="KW-1185">Reference proteome</keyword>
<dbReference type="InterPro" id="IPR044855">
    <property type="entry name" value="CoA-Trfase_III_dom3_sf"/>
</dbReference>
<dbReference type="Proteomes" id="UP001229244">
    <property type="component" value="Unassembled WGS sequence"/>
</dbReference>
<name>A0AAE3VNQ3_9HYPH</name>
<dbReference type="EC" id="5.1.99.4" evidence="2"/>
<dbReference type="InterPro" id="IPR003673">
    <property type="entry name" value="CoA-Trfase_fam_III"/>
</dbReference>
<comment type="caution">
    <text evidence="2">The sequence shown here is derived from an EMBL/GenBank/DDBJ whole genome shotgun (WGS) entry which is preliminary data.</text>
</comment>
<evidence type="ECO:0000313" key="3">
    <source>
        <dbReference type="Proteomes" id="UP001229244"/>
    </source>
</evidence>
<dbReference type="InterPro" id="IPR023606">
    <property type="entry name" value="CoA-Trfase_III_dom_1_sf"/>
</dbReference>
<keyword evidence="2" id="KW-0413">Isomerase</keyword>
<dbReference type="PANTHER" id="PTHR48228">
    <property type="entry name" value="SUCCINYL-COA--D-CITRAMALATE COA-TRANSFERASE"/>
    <property type="match status" value="1"/>
</dbReference>
<dbReference type="Gene3D" id="3.30.1540.10">
    <property type="entry name" value="formyl-coa transferase, domain 3"/>
    <property type="match status" value="1"/>
</dbReference>
<protein>
    <submittedName>
        <fullName evidence="2">Alpha-methylacyl-CoA racemase</fullName>
        <ecNumber evidence="2">5.1.99.4</ecNumber>
    </submittedName>
</protein>
<dbReference type="PANTHER" id="PTHR48228:SF5">
    <property type="entry name" value="ALPHA-METHYLACYL-COA RACEMASE"/>
    <property type="match status" value="1"/>
</dbReference>
<dbReference type="RefSeq" id="WP_306885225.1">
    <property type="nucleotide sequence ID" value="NZ_JAUSUL010000002.1"/>
</dbReference>
<proteinExistence type="predicted"/>
<dbReference type="Gene3D" id="3.40.50.10540">
    <property type="entry name" value="Crotonobetainyl-coa:carnitine coa-transferase, domain 1"/>
    <property type="match status" value="1"/>
</dbReference>
<gene>
    <name evidence="2" type="ORF">J2S73_001848</name>
</gene>
<dbReference type="AlphaFoldDB" id="A0AAE3VNQ3"/>
<feature type="region of interest" description="Disordered" evidence="1">
    <location>
        <begin position="331"/>
        <end position="367"/>
    </location>
</feature>
<sequence>MTGSGPLAGVRIVELVGIGPAPFAAMMLADMGAEVLRIHPVKARGTVGNLNSASDVLARNRLSIGLDLKSDAGRACLLDLVSQADGMMEGFRPGVMERLGLGPDICLERNPALVFGRMTGWGQDGPLAPRAGHDINYIALTGILNGLGTPEKPVVPLNLIGDFGGGGMLLAFGMVCAILSARTSGRGQVVDAAMVDGAAALSAMIHGMRAGGWWPGGRAENMLDGGAFYYGVYACADGRHLAIGAIEPQFLATLLTTLGLDPADFQPQDDRSLWPGFRARLEEIIASRTRDEWATIFEGLDACVSPILDWDEAMDHPHNRARGTFIEVEGVPQPAPAPRFSGTPAAPPRPPSPPDRDPDQALAGWGIDADRVRSLIADGALKGPASSE</sequence>
<dbReference type="InterPro" id="IPR050509">
    <property type="entry name" value="CoA-transferase_III"/>
</dbReference>
<accession>A0AAE3VNQ3</accession>
<dbReference type="Pfam" id="PF02515">
    <property type="entry name" value="CoA_transf_3"/>
    <property type="match status" value="1"/>
</dbReference>
<evidence type="ECO:0000256" key="1">
    <source>
        <dbReference type="SAM" id="MobiDB-lite"/>
    </source>
</evidence>
<evidence type="ECO:0000313" key="2">
    <source>
        <dbReference type="EMBL" id="MDQ0315391.1"/>
    </source>
</evidence>
<dbReference type="SUPFAM" id="SSF89796">
    <property type="entry name" value="CoA-transferase family III (CaiB/BaiF)"/>
    <property type="match status" value="1"/>
</dbReference>